<dbReference type="STRING" id="326523.BWD10_02675"/>
<dbReference type="Pfam" id="PF02622">
    <property type="entry name" value="DUF179"/>
    <property type="match status" value="1"/>
</dbReference>
<evidence type="ECO:0000313" key="3">
    <source>
        <dbReference type="EMBL" id="OSI10835.1"/>
    </source>
</evidence>
<dbReference type="PANTHER" id="PTHR30327:SF1">
    <property type="entry name" value="UPF0301 PROTEIN YQGE"/>
    <property type="match status" value="1"/>
</dbReference>
<dbReference type="EMBL" id="MTBM01000003">
    <property type="protein sequence ID" value="OSI10835.1"/>
    <property type="molecule type" value="Genomic_DNA"/>
</dbReference>
<keyword evidence="6" id="KW-1185">Reference proteome</keyword>
<evidence type="ECO:0000313" key="4">
    <source>
        <dbReference type="EMBL" id="SNU80066.1"/>
    </source>
</evidence>
<dbReference type="KEGG" id="nzo:SAMEA4504057_1577"/>
<dbReference type="AlphaFoldDB" id="A0A1X3CTB6"/>
<comment type="similarity">
    <text evidence="1 2">Belongs to the UPF0301 (AlgH) family.</text>
</comment>
<dbReference type="HAMAP" id="MF_00758">
    <property type="entry name" value="UPF0301"/>
    <property type="match status" value="1"/>
</dbReference>
<reference evidence="5 8" key="3">
    <citation type="submission" date="2018-06" db="EMBL/GenBank/DDBJ databases">
        <authorList>
            <consortium name="Pathogen Informatics"/>
            <person name="Doyle S."/>
        </authorList>
    </citation>
    <scope>NUCLEOTIDE SEQUENCE [LARGE SCALE GENOMIC DNA]</scope>
    <source>
        <strain evidence="5 8">NCTC12229</strain>
    </source>
</reference>
<name>A0A1X3CTB6_9NEIS</name>
<evidence type="ECO:0000313" key="7">
    <source>
        <dbReference type="Proteomes" id="UP000215033"/>
    </source>
</evidence>
<dbReference type="GO" id="GO:0005829">
    <property type="term" value="C:cytosol"/>
    <property type="evidence" value="ECO:0007669"/>
    <property type="project" value="TreeGrafter"/>
</dbReference>
<sequence>MNLADHFLVAMPSMDDPFFEGSVVYLCQHNEEGAMGIVINKPSPVTMDLIFAAADTNIPERFQNEWVMMGGPVQIDRGYVVHTPVGNWQNSLIVNSDVALTTSRDIIENLAQPDAVDKAVVSIGYASWEAGQLEEELAANAWLTVPADTKILFDLPYADRYEAAFAKVGINPSLIMNGAGHA</sequence>
<dbReference type="RefSeq" id="WP_085362926.1">
    <property type="nucleotide sequence ID" value="NZ_JAUNKT010000008.1"/>
</dbReference>
<dbReference type="NCBIfam" id="NF001266">
    <property type="entry name" value="PRK00228.1-1"/>
    <property type="match status" value="1"/>
</dbReference>
<dbReference type="Proteomes" id="UP000215033">
    <property type="component" value="Chromosome 1"/>
</dbReference>
<dbReference type="Proteomes" id="UP000254055">
    <property type="component" value="Unassembled WGS sequence"/>
</dbReference>
<dbReference type="PANTHER" id="PTHR30327">
    <property type="entry name" value="UNCHARACTERIZED PROTEIN YQGE"/>
    <property type="match status" value="1"/>
</dbReference>
<dbReference type="InterPro" id="IPR003774">
    <property type="entry name" value="AlgH-like"/>
</dbReference>
<evidence type="ECO:0000313" key="6">
    <source>
        <dbReference type="Proteomes" id="UP000193466"/>
    </source>
</evidence>
<dbReference type="SUPFAM" id="SSF143456">
    <property type="entry name" value="VC0467-like"/>
    <property type="match status" value="1"/>
</dbReference>
<gene>
    <name evidence="3" type="ORF">BWD10_02675</name>
    <name evidence="5" type="ORF">NCTC12229_00296</name>
    <name evidence="4" type="ORF">SAMEA4504057_01577</name>
</gene>
<organism evidence="5 8">
    <name type="scientific">Neisseria zoodegmatis</name>
    <dbReference type="NCBI Taxonomy" id="326523"/>
    <lineage>
        <taxon>Bacteria</taxon>
        <taxon>Pseudomonadati</taxon>
        <taxon>Pseudomonadota</taxon>
        <taxon>Betaproteobacteria</taxon>
        <taxon>Neisseriales</taxon>
        <taxon>Neisseriaceae</taxon>
        <taxon>Neisseria</taxon>
    </lineage>
</organism>
<proteinExistence type="inferred from homology"/>
<dbReference type="EMBL" id="LT906434">
    <property type="protein sequence ID" value="SNU80066.1"/>
    <property type="molecule type" value="Genomic_DNA"/>
</dbReference>
<reference evidence="4 7" key="2">
    <citation type="submission" date="2017-06" db="EMBL/GenBank/DDBJ databases">
        <authorList>
            <consortium name="Pathogen Informatics"/>
        </authorList>
    </citation>
    <scope>NUCLEOTIDE SEQUENCE [LARGE SCALE GENOMIC DNA]</scope>
    <source>
        <strain evidence="4 7">NCTC12230</strain>
    </source>
</reference>
<evidence type="ECO:0000313" key="5">
    <source>
        <dbReference type="EMBL" id="SUA35889.1"/>
    </source>
</evidence>
<reference evidence="3 6" key="1">
    <citation type="submission" date="2017-01" db="EMBL/GenBank/DDBJ databases">
        <authorList>
            <person name="Wolfgang W.J."/>
            <person name="Cole J."/>
            <person name="Wroblewski D."/>
            <person name="Mcginnis J."/>
            <person name="Musser K.A."/>
        </authorList>
    </citation>
    <scope>NUCLEOTIDE SEQUENCE [LARGE SCALE GENOMIC DNA]</scope>
    <source>
        <strain evidence="3 6">DSM 21643</strain>
    </source>
</reference>
<dbReference type="EMBL" id="UGRS01000001">
    <property type="protein sequence ID" value="SUA35889.1"/>
    <property type="molecule type" value="Genomic_DNA"/>
</dbReference>
<evidence type="ECO:0000256" key="2">
    <source>
        <dbReference type="HAMAP-Rule" id="MF_00758"/>
    </source>
</evidence>
<dbReference type="Proteomes" id="UP000193466">
    <property type="component" value="Unassembled WGS sequence"/>
</dbReference>
<evidence type="ECO:0000313" key="8">
    <source>
        <dbReference type="Proteomes" id="UP000254055"/>
    </source>
</evidence>
<protein>
    <recommendedName>
        <fullName evidence="2">UPF0301 protein BWD10_02675</fullName>
    </recommendedName>
</protein>
<dbReference type="OrthoDB" id="9807486at2"/>
<evidence type="ECO:0000256" key="1">
    <source>
        <dbReference type="ARBA" id="ARBA00009600"/>
    </source>
</evidence>
<dbReference type="Gene3D" id="3.40.1740.10">
    <property type="entry name" value="VC0467-like"/>
    <property type="match status" value="1"/>
</dbReference>
<accession>A0A1X3CTB6</accession>